<dbReference type="EMBL" id="HG970333">
    <property type="protein sequence ID" value="CEF78015.1"/>
    <property type="molecule type" value="Genomic_DNA"/>
</dbReference>
<evidence type="ECO:0000313" key="4">
    <source>
        <dbReference type="Proteomes" id="UP000070720"/>
    </source>
</evidence>
<dbReference type="PANTHER" id="PTHR35910">
    <property type="entry name" value="2EXR DOMAIN-CONTAINING PROTEIN"/>
    <property type="match status" value="1"/>
</dbReference>
<dbReference type="Proteomes" id="UP000070720">
    <property type="component" value="Chromosome 2"/>
</dbReference>
<dbReference type="KEGG" id="fgr:FGSG_03251"/>
<dbReference type="OrthoDB" id="3596450at2759"/>
<dbReference type="AlphaFoldDB" id="I1RHJ4"/>
<dbReference type="VEuPathDB" id="FungiDB:FGRAMPH1_01G12425"/>
<evidence type="ECO:0000259" key="1">
    <source>
        <dbReference type="Pfam" id="PF20150"/>
    </source>
</evidence>
<dbReference type="HOGENOM" id="CLU_065839_0_0_1"/>
<dbReference type="eggNOG" id="ENOG502QZKU">
    <property type="taxonomic scope" value="Eukaryota"/>
</dbReference>
<sequence length="358" mass="41097">MFFHHDYQNKVTGSFPTLKYCISSRSPNSSEMTTFHRFPDLPPELRIQIWKHVIREDKPGVHIFNHEGPGPMMSEGWRSWTFTKPLPSHYFNSVRKDVPRKNISTYLIDGGMWTACKESQSIMEGHFRQSECVETISIPAEERNNRFHAISEVDKFNMPSTGNFVGSSMHFLTVRPNQDLFVLQVECLDNVNWDDIGYDHALGSGFLAYSGIINIGIEFNPDWWDSENKEWDDGVMSTLIDAAHNAYPVGNIWIIDHGLKRRKDAPVFEEATSNNGHSVNAFFASDRALLEVDSRHLESWTDSRTGLSPDDSWQTNNTPLSFAKNLQEDIDDERDCETDNPRRDRYPCSIGILGWDDL</sequence>
<evidence type="ECO:0000313" key="2">
    <source>
        <dbReference type="EMBL" id="CEF78015.1"/>
    </source>
</evidence>
<proteinExistence type="predicted"/>
<dbReference type="RefSeq" id="XP_011322500.1">
    <property type="nucleotide sequence ID" value="XM_011324198.1"/>
</dbReference>
<feature type="domain" description="2EXR" evidence="1">
    <location>
        <begin position="35"/>
        <end position="128"/>
    </location>
</feature>
<accession>I1RHJ4</accession>
<reference evidence="3 4" key="1">
    <citation type="journal article" date="2007" name="Science">
        <title>The Fusarium graminearum genome reveals a link between localized polymorphism and pathogen specialization.</title>
        <authorList>
            <person name="Cuomo C.A."/>
            <person name="Gueldener U."/>
            <person name="Xu J.-R."/>
            <person name="Trail F."/>
            <person name="Turgeon B.G."/>
            <person name="Di Pietro A."/>
            <person name="Walton J.D."/>
            <person name="Ma L.-J."/>
            <person name="Baker S.E."/>
            <person name="Rep M."/>
            <person name="Adam G."/>
            <person name="Antoniw J."/>
            <person name="Baldwin T."/>
            <person name="Calvo S.E."/>
            <person name="Chang Y.-L."/>
            <person name="DeCaprio D."/>
            <person name="Gale L.R."/>
            <person name="Gnerre S."/>
            <person name="Goswami R.S."/>
            <person name="Hammond-Kosack K."/>
            <person name="Harris L.J."/>
            <person name="Hilburn K."/>
            <person name="Kennell J.C."/>
            <person name="Kroken S."/>
            <person name="Magnuson J.K."/>
            <person name="Mannhaupt G."/>
            <person name="Mauceli E.W."/>
            <person name="Mewes H.-W."/>
            <person name="Mitterbauer R."/>
            <person name="Muehlbauer G."/>
            <person name="Muensterkoetter M."/>
            <person name="Nelson D."/>
            <person name="O'Donnell K."/>
            <person name="Ouellet T."/>
            <person name="Qi W."/>
            <person name="Quesneville H."/>
            <person name="Roncero M.I.G."/>
            <person name="Seong K.-Y."/>
            <person name="Tetko I.V."/>
            <person name="Urban M."/>
            <person name="Waalwijk C."/>
            <person name="Ward T.J."/>
            <person name="Yao J."/>
            <person name="Birren B.W."/>
            <person name="Kistler H.C."/>
        </authorList>
    </citation>
    <scope>NUCLEOTIDE SEQUENCE [LARGE SCALE GENOMIC DNA]</scope>
    <source>
        <strain evidence="4">ATCC MYA-4620 / CBS 123657 / FGSC 9075 / NRRL 31084 / PH-1</strain>
        <strain evidence="3">PH-1 / ATCC MYA-4620 / FGSC 9075 / NRRL 31084</strain>
    </source>
</reference>
<gene>
    <name evidence="3" type="primary">FG03251.1</name>
    <name evidence="2" type="ORF">FGRAMPH1_01T12425</name>
</gene>
<dbReference type="InterPro" id="IPR045518">
    <property type="entry name" value="2EXR"/>
</dbReference>
<dbReference type="InParanoid" id="I1RHJ4"/>
<dbReference type="Pfam" id="PF20150">
    <property type="entry name" value="2EXR"/>
    <property type="match status" value="1"/>
</dbReference>
<protein>
    <submittedName>
        <fullName evidence="2">Chromosome 2, complete genome</fullName>
    </submittedName>
</protein>
<keyword evidence="4" id="KW-1185">Reference proteome</keyword>
<dbReference type="EnsemblFungi" id="CEF78015">
    <property type="protein sequence ID" value="CEF78015"/>
    <property type="gene ID" value="FGRRES_03251"/>
</dbReference>
<accession>A0A098DHT8</accession>
<name>I1RHJ4_GIBZE</name>
<organism evidence="2 4">
    <name type="scientific">Gibberella zeae (strain ATCC MYA-4620 / CBS 123657 / FGSC 9075 / NRRL 31084 / PH-1)</name>
    <name type="common">Wheat head blight fungus</name>
    <name type="synonym">Fusarium graminearum</name>
    <dbReference type="NCBI Taxonomy" id="229533"/>
    <lineage>
        <taxon>Eukaryota</taxon>
        <taxon>Fungi</taxon>
        <taxon>Dikarya</taxon>
        <taxon>Ascomycota</taxon>
        <taxon>Pezizomycotina</taxon>
        <taxon>Sordariomycetes</taxon>
        <taxon>Hypocreomycetidae</taxon>
        <taxon>Hypocreales</taxon>
        <taxon>Nectriaceae</taxon>
        <taxon>Fusarium</taxon>
    </lineage>
</organism>
<reference evidence="3" key="4">
    <citation type="submission" date="2017-01" db="UniProtKB">
        <authorList>
            <consortium name="EnsemblFungi"/>
        </authorList>
    </citation>
    <scope>IDENTIFICATION</scope>
    <source>
        <strain evidence="3">PH-1 / ATCC MYA-4620 / FGSC 9075 / NRRL 31084</strain>
    </source>
</reference>
<reference evidence="3 4" key="2">
    <citation type="journal article" date="2010" name="Nature">
        <title>Comparative genomics reveals mobile pathogenicity chromosomes in Fusarium.</title>
        <authorList>
            <person name="Ma L.J."/>
            <person name="van der Does H.C."/>
            <person name="Borkovich K.A."/>
            <person name="Coleman J.J."/>
            <person name="Daboussi M.J."/>
            <person name="Di Pietro A."/>
            <person name="Dufresne M."/>
            <person name="Freitag M."/>
            <person name="Grabherr M."/>
            <person name="Henrissat B."/>
            <person name="Houterman P.M."/>
            <person name="Kang S."/>
            <person name="Shim W.B."/>
            <person name="Woloshuk C."/>
            <person name="Xie X."/>
            <person name="Xu J.R."/>
            <person name="Antoniw J."/>
            <person name="Baker S.E."/>
            <person name="Bluhm B.H."/>
            <person name="Breakspear A."/>
            <person name="Brown D.W."/>
            <person name="Butchko R.A."/>
            <person name="Chapman S."/>
            <person name="Coulson R."/>
            <person name="Coutinho P.M."/>
            <person name="Danchin E.G."/>
            <person name="Diener A."/>
            <person name="Gale L.R."/>
            <person name="Gardiner D.M."/>
            <person name="Goff S."/>
            <person name="Hammond-Kosack K.E."/>
            <person name="Hilburn K."/>
            <person name="Hua-Van A."/>
            <person name="Jonkers W."/>
            <person name="Kazan K."/>
            <person name="Kodira C.D."/>
            <person name="Koehrsen M."/>
            <person name="Kumar L."/>
            <person name="Lee Y.H."/>
            <person name="Li L."/>
            <person name="Manners J.M."/>
            <person name="Miranda-Saavedra D."/>
            <person name="Mukherjee M."/>
            <person name="Park G."/>
            <person name="Park J."/>
            <person name="Park S.Y."/>
            <person name="Proctor R.H."/>
            <person name="Regev A."/>
            <person name="Ruiz-Roldan M.C."/>
            <person name="Sain D."/>
            <person name="Sakthikumar S."/>
            <person name="Sykes S."/>
            <person name="Schwartz D.C."/>
            <person name="Turgeon B.G."/>
            <person name="Wapinski I."/>
            <person name="Yoder O."/>
            <person name="Young S."/>
            <person name="Zeng Q."/>
            <person name="Zhou S."/>
            <person name="Galagan J."/>
            <person name="Cuomo C.A."/>
            <person name="Kistler H.C."/>
            <person name="Rep M."/>
        </authorList>
    </citation>
    <scope>GENOME REANNOTATION</scope>
    <source>
        <strain evidence="4">ATCC MYA-4620 / CBS 123657 / FGSC 9075 / NRRL 31084 / PH-1</strain>
        <strain evidence="3">PH-1 / ATCC MYA-4620 / FGSC 9075 / NRRL 31084</strain>
    </source>
</reference>
<dbReference type="PANTHER" id="PTHR35910:SF1">
    <property type="entry name" value="2EXR DOMAIN-CONTAINING PROTEIN"/>
    <property type="match status" value="1"/>
</dbReference>
<evidence type="ECO:0000313" key="3">
    <source>
        <dbReference type="EnsemblFungi" id="CEF78015"/>
    </source>
</evidence>
<reference evidence="2 4" key="3">
    <citation type="journal article" date="2015" name="BMC Genomics">
        <title>The completed genome sequence of the pathogenic ascomycete fungus Fusarium graminearum.</title>
        <authorList>
            <person name="King R."/>
            <person name="Urban M."/>
            <person name="Hammond-Kosack M.C."/>
            <person name="Hassani-Pak K."/>
            <person name="Hammond-Kosack K.E."/>
        </authorList>
    </citation>
    <scope>NUCLEOTIDE SEQUENCE [LARGE SCALE GENOMIC DNA]</scope>
    <source>
        <strain evidence="4">ATCC MYA-4620 / CBS 123657 / FGSC 9075 / NRRL 31084 / PH-1</strain>
        <strain evidence="2">PH-1</strain>
    </source>
</reference>